<gene>
    <name evidence="1" type="ORF">N7541_006055</name>
</gene>
<evidence type="ECO:0000313" key="2">
    <source>
        <dbReference type="Proteomes" id="UP001148299"/>
    </source>
</evidence>
<sequence>MSPNIEDNSNLDLQALEGHVLPSLVHNEVNSWNAGTDNPNCNFRTGNKISAGGCPCGVN</sequence>
<dbReference type="AlphaFoldDB" id="A0A9W9R4D7"/>
<accession>A0A9W9R4D7</accession>
<organism evidence="1 2">
    <name type="scientific">Penicillium brevicompactum</name>
    <dbReference type="NCBI Taxonomy" id="5074"/>
    <lineage>
        <taxon>Eukaryota</taxon>
        <taxon>Fungi</taxon>
        <taxon>Dikarya</taxon>
        <taxon>Ascomycota</taxon>
        <taxon>Pezizomycotina</taxon>
        <taxon>Eurotiomycetes</taxon>
        <taxon>Eurotiomycetidae</taxon>
        <taxon>Eurotiales</taxon>
        <taxon>Aspergillaceae</taxon>
        <taxon>Penicillium</taxon>
    </lineage>
</organism>
<keyword evidence="2" id="KW-1185">Reference proteome</keyword>
<protein>
    <submittedName>
        <fullName evidence="1">Uncharacterized protein</fullName>
    </submittedName>
</protein>
<proteinExistence type="predicted"/>
<dbReference type="Proteomes" id="UP001148299">
    <property type="component" value="Unassembled WGS sequence"/>
</dbReference>
<reference evidence="1" key="1">
    <citation type="submission" date="2022-12" db="EMBL/GenBank/DDBJ databases">
        <authorList>
            <person name="Petersen C."/>
        </authorList>
    </citation>
    <scope>NUCLEOTIDE SEQUENCE</scope>
    <source>
        <strain evidence="1">IBT 35675</strain>
    </source>
</reference>
<name>A0A9W9R4D7_PENBR</name>
<dbReference type="EMBL" id="JAPZBR010000005">
    <property type="protein sequence ID" value="KAJ5353491.1"/>
    <property type="molecule type" value="Genomic_DNA"/>
</dbReference>
<comment type="caution">
    <text evidence="1">The sequence shown here is derived from an EMBL/GenBank/DDBJ whole genome shotgun (WGS) entry which is preliminary data.</text>
</comment>
<evidence type="ECO:0000313" key="1">
    <source>
        <dbReference type="EMBL" id="KAJ5353491.1"/>
    </source>
</evidence>
<reference evidence="1" key="2">
    <citation type="journal article" date="2023" name="IMA Fungus">
        <title>Comparative genomic study of the Penicillium genus elucidates a diverse pangenome and 15 lateral gene transfer events.</title>
        <authorList>
            <person name="Petersen C."/>
            <person name="Sorensen T."/>
            <person name="Nielsen M.R."/>
            <person name="Sondergaard T.E."/>
            <person name="Sorensen J.L."/>
            <person name="Fitzpatrick D.A."/>
            <person name="Frisvad J.C."/>
            <person name="Nielsen K.L."/>
        </authorList>
    </citation>
    <scope>NUCLEOTIDE SEQUENCE</scope>
    <source>
        <strain evidence="1">IBT 35675</strain>
    </source>
</reference>